<dbReference type="Gene3D" id="1.10.10.10">
    <property type="entry name" value="Winged helix-like DNA-binding domain superfamily/Winged helix DNA-binding domain"/>
    <property type="match status" value="1"/>
</dbReference>
<evidence type="ECO:0000256" key="1">
    <source>
        <dbReference type="ARBA" id="ARBA00023015"/>
    </source>
</evidence>
<dbReference type="PANTHER" id="PTHR44688:SF16">
    <property type="entry name" value="DNA-BINDING TRANSCRIPTIONAL ACTIVATOR DEVR_DOSR"/>
    <property type="match status" value="1"/>
</dbReference>
<dbReference type="PROSITE" id="PS00622">
    <property type="entry name" value="HTH_LUXR_1"/>
    <property type="match status" value="1"/>
</dbReference>
<comment type="caution">
    <text evidence="5">The sequence shown here is derived from an EMBL/GenBank/DDBJ whole genome shotgun (WGS) entry which is preliminary data.</text>
</comment>
<dbReference type="InterPro" id="IPR036388">
    <property type="entry name" value="WH-like_DNA-bd_sf"/>
</dbReference>
<dbReference type="EMBL" id="JAADZU010000029">
    <property type="protein sequence ID" value="NDK90088.1"/>
    <property type="molecule type" value="Genomic_DNA"/>
</dbReference>
<dbReference type="PROSITE" id="PS50043">
    <property type="entry name" value="HTH_LUXR_2"/>
    <property type="match status" value="1"/>
</dbReference>
<dbReference type="GO" id="GO:0003677">
    <property type="term" value="F:DNA binding"/>
    <property type="evidence" value="ECO:0007669"/>
    <property type="project" value="UniProtKB-KW"/>
</dbReference>
<keyword evidence="3" id="KW-0804">Transcription</keyword>
<dbReference type="SUPFAM" id="SSF46894">
    <property type="entry name" value="C-terminal effector domain of the bipartite response regulators"/>
    <property type="match status" value="1"/>
</dbReference>
<evidence type="ECO:0000256" key="3">
    <source>
        <dbReference type="ARBA" id="ARBA00023163"/>
    </source>
</evidence>
<dbReference type="InterPro" id="IPR000792">
    <property type="entry name" value="Tscrpt_reg_LuxR_C"/>
</dbReference>
<proteinExistence type="predicted"/>
<accession>A0A7K3LPF8</accession>
<dbReference type="AlphaFoldDB" id="A0A7K3LPF8"/>
<dbReference type="Pfam" id="PF00196">
    <property type="entry name" value="GerE"/>
    <property type="match status" value="1"/>
</dbReference>
<evidence type="ECO:0000313" key="6">
    <source>
        <dbReference type="Proteomes" id="UP000466307"/>
    </source>
</evidence>
<evidence type="ECO:0000256" key="2">
    <source>
        <dbReference type="ARBA" id="ARBA00023125"/>
    </source>
</evidence>
<keyword evidence="6" id="KW-1185">Reference proteome</keyword>
<dbReference type="PANTHER" id="PTHR44688">
    <property type="entry name" value="DNA-BINDING TRANSCRIPTIONAL ACTIVATOR DEVR_DOSR"/>
    <property type="match status" value="1"/>
</dbReference>
<keyword evidence="2" id="KW-0238">DNA-binding</keyword>
<keyword evidence="1" id="KW-0805">Transcription regulation</keyword>
<dbReference type="PRINTS" id="PR00038">
    <property type="entry name" value="HTHLUXR"/>
</dbReference>
<reference evidence="5 6" key="1">
    <citation type="submission" date="2020-01" db="EMBL/GenBank/DDBJ databases">
        <title>Investigation of new actinobacteria for the biodesulphurisation of diesel fuel.</title>
        <authorList>
            <person name="Athi Narayanan S.M."/>
        </authorList>
    </citation>
    <scope>NUCLEOTIDE SEQUENCE [LARGE SCALE GENOMIC DNA]</scope>
    <source>
        <strain evidence="5 6">213E</strain>
    </source>
</reference>
<dbReference type="Proteomes" id="UP000466307">
    <property type="component" value="Unassembled WGS sequence"/>
</dbReference>
<name>A0A7K3LPF8_9ACTN</name>
<evidence type="ECO:0000259" key="4">
    <source>
        <dbReference type="PROSITE" id="PS50043"/>
    </source>
</evidence>
<dbReference type="InterPro" id="IPR016032">
    <property type="entry name" value="Sig_transdc_resp-reg_C-effctor"/>
</dbReference>
<evidence type="ECO:0000313" key="5">
    <source>
        <dbReference type="EMBL" id="NDK90088.1"/>
    </source>
</evidence>
<dbReference type="RefSeq" id="WP_059037175.1">
    <property type="nucleotide sequence ID" value="NZ_JAADZU010000029.1"/>
</dbReference>
<protein>
    <submittedName>
        <fullName evidence="5">Response regulator transcription factor</fullName>
    </submittedName>
</protein>
<feature type="domain" description="HTH luxR-type" evidence="4">
    <location>
        <begin position="253"/>
        <end position="318"/>
    </location>
</feature>
<gene>
    <name evidence="5" type="ORF">GYA93_10910</name>
</gene>
<dbReference type="CDD" id="cd06170">
    <property type="entry name" value="LuxR_C_like"/>
    <property type="match status" value="1"/>
</dbReference>
<dbReference type="SMART" id="SM00421">
    <property type="entry name" value="HTH_LUXR"/>
    <property type="match status" value="1"/>
</dbReference>
<dbReference type="GO" id="GO:0006355">
    <property type="term" value="P:regulation of DNA-templated transcription"/>
    <property type="evidence" value="ECO:0007669"/>
    <property type="project" value="InterPro"/>
</dbReference>
<sequence>MQTLGIGAYHEVMRSSADLNTRADELLMALGERVRSSASAICLWDPLAGRHITLANHHYPNAVMAHFNSWFVDNDPLFKQMERVSSGALRWRDFPDYRRSHSVTNVFTPAGFDEGLSVRLVTAAGVYAGTLHVNSDDRRYPRDSDVDEINRLRFGVASLLDVTTRPTLVADFLAPGQPAWLVDADGRCRALRDDHLPLDLIDPTLLAVIKNVVGVDRRFRWCDDTGTWYLVRLIPATPRHNVALPTGLVMVTPEPLPFGLTTRELEVTTFVARGLTTQRIAETLTISAKTVGHHIEHILGKTGVDNRVALAALASQHGLIAGHLLGDG</sequence>
<organism evidence="5 6">
    <name type="scientific">Gordonia desulfuricans</name>
    <dbReference type="NCBI Taxonomy" id="89051"/>
    <lineage>
        <taxon>Bacteria</taxon>
        <taxon>Bacillati</taxon>
        <taxon>Actinomycetota</taxon>
        <taxon>Actinomycetes</taxon>
        <taxon>Mycobacteriales</taxon>
        <taxon>Gordoniaceae</taxon>
        <taxon>Gordonia</taxon>
    </lineage>
</organism>